<evidence type="ECO:0000313" key="2">
    <source>
        <dbReference type="EMBL" id="KAK0421730.1"/>
    </source>
</evidence>
<proteinExistence type="predicted"/>
<dbReference type="Proteomes" id="UP001175226">
    <property type="component" value="Unassembled WGS sequence"/>
</dbReference>
<dbReference type="AlphaFoldDB" id="A0AA39M5X6"/>
<reference evidence="2" key="1">
    <citation type="submission" date="2023-06" db="EMBL/GenBank/DDBJ databases">
        <authorList>
            <consortium name="Lawrence Berkeley National Laboratory"/>
            <person name="Ahrendt S."/>
            <person name="Sahu N."/>
            <person name="Indic B."/>
            <person name="Wong-Bajracharya J."/>
            <person name="Merenyi Z."/>
            <person name="Ke H.-M."/>
            <person name="Monk M."/>
            <person name="Kocsube S."/>
            <person name="Drula E."/>
            <person name="Lipzen A."/>
            <person name="Balint B."/>
            <person name="Henrissat B."/>
            <person name="Andreopoulos B."/>
            <person name="Martin F.M."/>
            <person name="Harder C.B."/>
            <person name="Rigling D."/>
            <person name="Ford K.L."/>
            <person name="Foster G.D."/>
            <person name="Pangilinan J."/>
            <person name="Papanicolaou A."/>
            <person name="Barry K."/>
            <person name="LaButti K."/>
            <person name="Viragh M."/>
            <person name="Koriabine M."/>
            <person name="Yan M."/>
            <person name="Riley R."/>
            <person name="Champramary S."/>
            <person name="Plett K.L."/>
            <person name="Tsai I.J."/>
            <person name="Slot J."/>
            <person name="Sipos G."/>
            <person name="Plett J."/>
            <person name="Nagy L.G."/>
            <person name="Grigoriev I.V."/>
        </authorList>
    </citation>
    <scope>NUCLEOTIDE SEQUENCE</scope>
    <source>
        <strain evidence="2">FPL87.14</strain>
    </source>
</reference>
<name>A0AA39M5X6_9AGAR</name>
<evidence type="ECO:0000313" key="3">
    <source>
        <dbReference type="Proteomes" id="UP001175226"/>
    </source>
</evidence>
<dbReference type="InterPro" id="IPR000719">
    <property type="entry name" value="Prot_kinase_dom"/>
</dbReference>
<feature type="domain" description="Protein kinase" evidence="1">
    <location>
        <begin position="1"/>
        <end position="169"/>
    </location>
</feature>
<dbReference type="GO" id="GO:0004672">
    <property type="term" value="F:protein kinase activity"/>
    <property type="evidence" value="ECO:0007669"/>
    <property type="project" value="InterPro"/>
</dbReference>
<dbReference type="Gene3D" id="1.10.510.10">
    <property type="entry name" value="Transferase(Phosphotransferase) domain 1"/>
    <property type="match status" value="1"/>
</dbReference>
<dbReference type="EMBL" id="JAUEPT010000326">
    <property type="protein sequence ID" value="KAK0421730.1"/>
    <property type="molecule type" value="Genomic_DNA"/>
</dbReference>
<organism evidence="2 3">
    <name type="scientific">Armillaria borealis</name>
    <dbReference type="NCBI Taxonomy" id="47425"/>
    <lineage>
        <taxon>Eukaryota</taxon>
        <taxon>Fungi</taxon>
        <taxon>Dikarya</taxon>
        <taxon>Basidiomycota</taxon>
        <taxon>Agaricomycotina</taxon>
        <taxon>Agaricomycetes</taxon>
        <taxon>Agaricomycetidae</taxon>
        <taxon>Agaricales</taxon>
        <taxon>Marasmiineae</taxon>
        <taxon>Physalacriaceae</taxon>
        <taxon>Armillaria</taxon>
    </lineage>
</organism>
<comment type="caution">
    <text evidence="2">The sequence shown here is derived from an EMBL/GenBank/DDBJ whole genome shotgun (WGS) entry which is preliminary data.</text>
</comment>
<protein>
    <recommendedName>
        <fullName evidence="1">Protein kinase domain-containing protein</fullName>
    </recommendedName>
</protein>
<dbReference type="SUPFAM" id="SSF56112">
    <property type="entry name" value="Protein kinase-like (PK-like)"/>
    <property type="match status" value="1"/>
</dbReference>
<dbReference type="PROSITE" id="PS50011">
    <property type="entry name" value="PROTEIN_KINASE_DOM"/>
    <property type="match status" value="1"/>
</dbReference>
<evidence type="ECO:0000259" key="1">
    <source>
        <dbReference type="PROSITE" id="PS50011"/>
    </source>
</evidence>
<dbReference type="GO" id="GO:0005524">
    <property type="term" value="F:ATP binding"/>
    <property type="evidence" value="ECO:0007669"/>
    <property type="project" value="InterPro"/>
</dbReference>
<keyword evidence="3" id="KW-1185">Reference proteome</keyword>
<sequence>MMELSAYRLLHWLQSWYIPGLLGIVYLCITSESIPLHPITDIVEGLALEYIPGISMDKLKPGIDVSEEKVEKISSAVLEGFCAIEAENCLLHNDIHTRNIVLREGNRSPVIIDFREVNIRNPEYSDEEWEHVVHRGSDTRYMRRLLVVPEVPGDGHWKRTVAHITTRSL</sequence>
<gene>
    <name evidence="2" type="ORF">EV421DRAFT_1960948</name>
</gene>
<dbReference type="InterPro" id="IPR011009">
    <property type="entry name" value="Kinase-like_dom_sf"/>
</dbReference>
<accession>A0AA39M5X6</accession>